<dbReference type="SUPFAM" id="SSF53335">
    <property type="entry name" value="S-adenosyl-L-methionine-dependent methyltransferases"/>
    <property type="match status" value="1"/>
</dbReference>
<dbReference type="PANTHER" id="PTHR43861:SF1">
    <property type="entry name" value="TRANS-ACONITATE 2-METHYLTRANSFERASE"/>
    <property type="match status" value="1"/>
</dbReference>
<protein>
    <submittedName>
        <fullName evidence="4">Tellurite resistance protein TehB</fullName>
    </submittedName>
</protein>
<organism evidence="4 5">
    <name type="scientific">Roseburia inulinivorans</name>
    <dbReference type="NCBI Taxonomy" id="360807"/>
    <lineage>
        <taxon>Bacteria</taxon>
        <taxon>Bacillati</taxon>
        <taxon>Bacillota</taxon>
        <taxon>Clostridia</taxon>
        <taxon>Lachnospirales</taxon>
        <taxon>Lachnospiraceae</taxon>
        <taxon>Roseburia</taxon>
    </lineage>
</organism>
<dbReference type="Gene3D" id="3.40.50.150">
    <property type="entry name" value="Vaccinia Virus protein VP39"/>
    <property type="match status" value="1"/>
</dbReference>
<dbReference type="CDD" id="cd02440">
    <property type="entry name" value="AdoMet_MTases"/>
    <property type="match status" value="1"/>
</dbReference>
<gene>
    <name evidence="4" type="ORF">ERS852392_00197</name>
</gene>
<keyword evidence="2" id="KW-0808">Transferase</keyword>
<keyword evidence="1" id="KW-0489">Methyltransferase</keyword>
<sequence>MCETKTLDYYNKNARSFAEATMDVDFYDTQKYFQNLLPEQGYILDFGCGSGRDIKYFLSQHFQVDAIDGSEELCRIASDYTGIKVKKMLFKELEEIEKYDGIWACSSILHLPKRELKAVFEKMVKALKKDGIIYTSFKYGDFEGERNGRYFTDFTEEKFNEFVQDIENVKLKEEWITCDVRPGRGEEKWLNLILQKN</sequence>
<dbReference type="GO" id="GO:0032259">
    <property type="term" value="P:methylation"/>
    <property type="evidence" value="ECO:0007669"/>
    <property type="project" value="UniProtKB-KW"/>
</dbReference>
<name>A0A173WFP3_9FIRM</name>
<dbReference type="GO" id="GO:0008168">
    <property type="term" value="F:methyltransferase activity"/>
    <property type="evidence" value="ECO:0007669"/>
    <property type="project" value="UniProtKB-KW"/>
</dbReference>
<evidence type="ECO:0000256" key="1">
    <source>
        <dbReference type="ARBA" id="ARBA00022603"/>
    </source>
</evidence>
<evidence type="ECO:0000313" key="4">
    <source>
        <dbReference type="EMBL" id="CUN38282.1"/>
    </source>
</evidence>
<reference evidence="4 5" key="1">
    <citation type="submission" date="2015-09" db="EMBL/GenBank/DDBJ databases">
        <authorList>
            <consortium name="Pathogen Informatics"/>
        </authorList>
    </citation>
    <scope>NUCLEOTIDE SEQUENCE [LARGE SCALE GENOMIC DNA]</scope>
    <source>
        <strain evidence="4 5">2789STDY5608835</strain>
    </source>
</reference>
<dbReference type="EMBL" id="CYYR01000001">
    <property type="protein sequence ID" value="CUN38282.1"/>
    <property type="molecule type" value="Genomic_DNA"/>
</dbReference>
<proteinExistence type="predicted"/>
<dbReference type="InterPro" id="IPR041698">
    <property type="entry name" value="Methyltransf_25"/>
</dbReference>
<dbReference type="AlphaFoldDB" id="A0A173WFP3"/>
<dbReference type="RefSeq" id="WP_055300886.1">
    <property type="nucleotide sequence ID" value="NZ_CAKZTK010000027.1"/>
</dbReference>
<accession>A0A173WFP3</accession>
<evidence type="ECO:0000256" key="2">
    <source>
        <dbReference type="ARBA" id="ARBA00022679"/>
    </source>
</evidence>
<evidence type="ECO:0000259" key="3">
    <source>
        <dbReference type="Pfam" id="PF13649"/>
    </source>
</evidence>
<dbReference type="InterPro" id="IPR029063">
    <property type="entry name" value="SAM-dependent_MTases_sf"/>
</dbReference>
<dbReference type="Proteomes" id="UP000095395">
    <property type="component" value="Unassembled WGS sequence"/>
</dbReference>
<dbReference type="Pfam" id="PF13649">
    <property type="entry name" value="Methyltransf_25"/>
    <property type="match status" value="1"/>
</dbReference>
<evidence type="ECO:0000313" key="5">
    <source>
        <dbReference type="Proteomes" id="UP000095395"/>
    </source>
</evidence>
<feature type="domain" description="Methyltransferase" evidence="3">
    <location>
        <begin position="43"/>
        <end position="131"/>
    </location>
</feature>
<dbReference type="PANTHER" id="PTHR43861">
    <property type="entry name" value="TRANS-ACONITATE 2-METHYLTRANSFERASE-RELATED"/>
    <property type="match status" value="1"/>
</dbReference>